<protein>
    <recommendedName>
        <fullName evidence="1">C2H2-type domain-containing protein</fullName>
    </recommendedName>
</protein>
<proteinExistence type="predicted"/>
<comment type="caution">
    <text evidence="2">The sequence shown here is derived from an EMBL/GenBank/DDBJ whole genome shotgun (WGS) entry which is preliminary data.</text>
</comment>
<dbReference type="EMBL" id="MNPL01018131">
    <property type="protein sequence ID" value="OQR70252.1"/>
    <property type="molecule type" value="Genomic_DNA"/>
</dbReference>
<dbReference type="InterPro" id="IPR013087">
    <property type="entry name" value="Znf_C2H2_type"/>
</dbReference>
<dbReference type="PROSITE" id="PS00028">
    <property type="entry name" value="ZINC_FINGER_C2H2_1"/>
    <property type="match status" value="1"/>
</dbReference>
<dbReference type="Proteomes" id="UP000192247">
    <property type="component" value="Unassembled WGS sequence"/>
</dbReference>
<keyword evidence="3" id="KW-1185">Reference proteome</keyword>
<evidence type="ECO:0000259" key="1">
    <source>
        <dbReference type="PROSITE" id="PS00028"/>
    </source>
</evidence>
<dbReference type="Pfam" id="PF21635">
    <property type="entry name" value="Mov-10_helical"/>
    <property type="match status" value="1"/>
</dbReference>
<sequence length="335" mass="38323">MTNGLRQISIRCQAKLAASLNASRDVYFCRCCQQTFSCAKDEKAHRRSSSHYFQYLKINYVKKRYILQKDKYFVTVRAEPQCLSTNGSIKTSGHIFVTLDAKAEYSVRIMSCDPFVHPEGFEIQHRAFDLGKAILVSPGETVAIDVHFTTCVPVELVVPVGLRLYVNSKNLSFYIVREMTLHCSCDDLTLEAAMGDENYEMKSHQDAFPTPQRIHFPPKIRTDNKSELPMPAFKDPFELPSKLLPLQEYINGNRRGDASFMDDFTYKCFAEIKQLLAMPICKDNYHMKFDILLFLEEMAKKAQLMSQNIAAIRLKHLENGGYAVILPGLPERRPP</sequence>
<reference evidence="2 3" key="1">
    <citation type="journal article" date="2017" name="Gigascience">
        <title>Draft genome of the honey bee ectoparasitic mite, Tropilaelaps mercedesae, is shaped by the parasitic life history.</title>
        <authorList>
            <person name="Dong X."/>
            <person name="Armstrong S.D."/>
            <person name="Xia D."/>
            <person name="Makepeace B.L."/>
            <person name="Darby A.C."/>
            <person name="Kadowaki T."/>
        </authorList>
    </citation>
    <scope>NUCLEOTIDE SEQUENCE [LARGE SCALE GENOMIC DNA]</scope>
    <source>
        <strain evidence="2">Wuxi-XJTLU</strain>
    </source>
</reference>
<evidence type="ECO:0000313" key="3">
    <source>
        <dbReference type="Proteomes" id="UP000192247"/>
    </source>
</evidence>
<gene>
    <name evidence="2" type="ORF">BIW11_04195</name>
</gene>
<dbReference type="InParanoid" id="A0A1V9XAA4"/>
<accession>A0A1V9XAA4</accession>
<dbReference type="AlphaFoldDB" id="A0A1V9XAA4"/>
<feature type="non-terminal residue" evidence="2">
    <location>
        <position position="335"/>
    </location>
</feature>
<name>A0A1V9XAA4_9ACAR</name>
<dbReference type="InterPro" id="IPR049079">
    <property type="entry name" value="Mov-10_helical"/>
</dbReference>
<organism evidence="2 3">
    <name type="scientific">Tropilaelaps mercedesae</name>
    <dbReference type="NCBI Taxonomy" id="418985"/>
    <lineage>
        <taxon>Eukaryota</taxon>
        <taxon>Metazoa</taxon>
        <taxon>Ecdysozoa</taxon>
        <taxon>Arthropoda</taxon>
        <taxon>Chelicerata</taxon>
        <taxon>Arachnida</taxon>
        <taxon>Acari</taxon>
        <taxon>Parasitiformes</taxon>
        <taxon>Mesostigmata</taxon>
        <taxon>Gamasina</taxon>
        <taxon>Dermanyssoidea</taxon>
        <taxon>Laelapidae</taxon>
        <taxon>Tropilaelaps</taxon>
    </lineage>
</organism>
<feature type="domain" description="C2H2-type" evidence="1">
    <location>
        <begin position="29"/>
        <end position="51"/>
    </location>
</feature>
<evidence type="ECO:0000313" key="2">
    <source>
        <dbReference type="EMBL" id="OQR70252.1"/>
    </source>
</evidence>